<dbReference type="EMBL" id="JAGYWB010000009">
    <property type="protein sequence ID" value="KAI0512298.1"/>
    <property type="molecule type" value="Genomic_DNA"/>
</dbReference>
<keyword evidence="2" id="KW-1185">Reference proteome</keyword>
<proteinExistence type="predicted"/>
<dbReference type="Proteomes" id="UP000829196">
    <property type="component" value="Unassembled WGS sequence"/>
</dbReference>
<dbReference type="AlphaFoldDB" id="A0A8T3BM88"/>
<gene>
    <name evidence="1" type="ORF">KFK09_012937</name>
</gene>
<protein>
    <submittedName>
        <fullName evidence="1">Uncharacterized protein</fullName>
    </submittedName>
</protein>
<organism evidence="1 2">
    <name type="scientific">Dendrobium nobile</name>
    <name type="common">Orchid</name>
    <dbReference type="NCBI Taxonomy" id="94219"/>
    <lineage>
        <taxon>Eukaryota</taxon>
        <taxon>Viridiplantae</taxon>
        <taxon>Streptophyta</taxon>
        <taxon>Embryophyta</taxon>
        <taxon>Tracheophyta</taxon>
        <taxon>Spermatophyta</taxon>
        <taxon>Magnoliopsida</taxon>
        <taxon>Liliopsida</taxon>
        <taxon>Asparagales</taxon>
        <taxon>Orchidaceae</taxon>
        <taxon>Epidendroideae</taxon>
        <taxon>Malaxideae</taxon>
        <taxon>Dendrobiinae</taxon>
        <taxon>Dendrobium</taxon>
    </lineage>
</organism>
<dbReference type="OrthoDB" id="10540436at2759"/>
<evidence type="ECO:0000313" key="2">
    <source>
        <dbReference type="Proteomes" id="UP000829196"/>
    </source>
</evidence>
<name>A0A8T3BM88_DENNO</name>
<reference evidence="1" key="1">
    <citation type="journal article" date="2022" name="Front. Genet.">
        <title>Chromosome-Scale Assembly of the Dendrobium nobile Genome Provides Insights Into the Molecular Mechanism of the Biosynthesis of the Medicinal Active Ingredient of Dendrobium.</title>
        <authorList>
            <person name="Xu Q."/>
            <person name="Niu S.-C."/>
            <person name="Li K.-L."/>
            <person name="Zheng P.-J."/>
            <person name="Zhang X.-J."/>
            <person name="Jia Y."/>
            <person name="Liu Y."/>
            <person name="Niu Y.-X."/>
            <person name="Yu L.-H."/>
            <person name="Chen D.-F."/>
            <person name="Zhang G.-Q."/>
        </authorList>
    </citation>
    <scope>NUCLEOTIDE SEQUENCE</scope>
    <source>
        <tissue evidence="1">Leaf</tissue>
    </source>
</reference>
<accession>A0A8T3BM88</accession>
<evidence type="ECO:0000313" key="1">
    <source>
        <dbReference type="EMBL" id="KAI0512298.1"/>
    </source>
</evidence>
<sequence>MEYIGCDILSSEKKKFLDEGFMKFTAKNHTIFSSGNIIIYRSGIDELLSDTYLDNNHADAFTILLDEKSKFCPNKYYNFLYARYCIGYKARNLLTKLFIKHINIEAVKSCNIILQLVINGVH</sequence>
<comment type="caution">
    <text evidence="1">The sequence shown here is derived from an EMBL/GenBank/DDBJ whole genome shotgun (WGS) entry which is preliminary data.</text>
</comment>